<dbReference type="SUPFAM" id="SSF46894">
    <property type="entry name" value="C-terminal effector domain of the bipartite response regulators"/>
    <property type="match status" value="1"/>
</dbReference>
<name>A0A0W1JL01_DESHA</name>
<evidence type="ECO:0000259" key="9">
    <source>
        <dbReference type="PROSITE" id="PS50110"/>
    </source>
</evidence>
<keyword evidence="4" id="KW-0238">DNA-binding</keyword>
<dbReference type="InterPro" id="IPR058245">
    <property type="entry name" value="NreC/VraR/RcsB-like_REC"/>
</dbReference>
<feature type="domain" description="HTH luxR-type" evidence="8">
    <location>
        <begin position="147"/>
        <end position="212"/>
    </location>
</feature>
<dbReference type="CDD" id="cd17535">
    <property type="entry name" value="REC_NarL-like"/>
    <property type="match status" value="1"/>
</dbReference>
<dbReference type="EMBL" id="LOCK01000015">
    <property type="protein sequence ID" value="KTE92436.1"/>
    <property type="molecule type" value="Genomic_DNA"/>
</dbReference>
<sequence>MKNKIRAFLVDDHTLLRNALCMLLEGQSNIEVVGGAANGAEAVRGVIQAKPDVVLMDITLPDFDGVEATEKILAVLPQTKVIAVTMHVEEVYLLQFLNSGGMGYVHKSAADRDLIKAIETVVEGEIFLSPAGVQVMARQYRRTEKAAEIGPDVLSDRERQVLQLTARGFTSKEIGEKLYLSPRTIETYRERITVKLKLEHRSDLVDYAIRYKLLG</sequence>
<dbReference type="PROSITE" id="PS50043">
    <property type="entry name" value="HTH_LUXR_2"/>
    <property type="match status" value="1"/>
</dbReference>
<evidence type="ECO:0000313" key="10">
    <source>
        <dbReference type="EMBL" id="KTE92436.1"/>
    </source>
</evidence>
<evidence type="ECO:0000256" key="2">
    <source>
        <dbReference type="ARBA" id="ARBA00022553"/>
    </source>
</evidence>
<dbReference type="GO" id="GO:0000160">
    <property type="term" value="P:phosphorelay signal transduction system"/>
    <property type="evidence" value="ECO:0007669"/>
    <property type="project" value="InterPro"/>
</dbReference>
<protein>
    <recommendedName>
        <fullName evidence="1">Stage 0 sporulation protein A homolog</fullName>
    </recommendedName>
</protein>
<dbReference type="AlphaFoldDB" id="A0A0W1JL01"/>
<dbReference type="Pfam" id="PF00196">
    <property type="entry name" value="GerE"/>
    <property type="match status" value="1"/>
</dbReference>
<evidence type="ECO:0000259" key="8">
    <source>
        <dbReference type="PROSITE" id="PS50043"/>
    </source>
</evidence>
<comment type="caution">
    <text evidence="10">The sequence shown here is derived from an EMBL/GenBank/DDBJ whole genome shotgun (WGS) entry which is preliminary data.</text>
</comment>
<dbReference type="GO" id="GO:0006355">
    <property type="term" value="P:regulation of DNA-templated transcription"/>
    <property type="evidence" value="ECO:0007669"/>
    <property type="project" value="InterPro"/>
</dbReference>
<dbReference type="Gene3D" id="3.40.50.2300">
    <property type="match status" value="1"/>
</dbReference>
<dbReference type="PRINTS" id="PR00038">
    <property type="entry name" value="HTHLUXR"/>
</dbReference>
<dbReference type="PANTHER" id="PTHR43214:SF43">
    <property type="entry name" value="TWO-COMPONENT RESPONSE REGULATOR"/>
    <property type="match status" value="1"/>
</dbReference>
<dbReference type="InterPro" id="IPR011006">
    <property type="entry name" value="CheY-like_superfamily"/>
</dbReference>
<dbReference type="InterPro" id="IPR001789">
    <property type="entry name" value="Sig_transdc_resp-reg_receiver"/>
</dbReference>
<dbReference type="SUPFAM" id="SSF52172">
    <property type="entry name" value="CheY-like"/>
    <property type="match status" value="1"/>
</dbReference>
<evidence type="ECO:0000256" key="5">
    <source>
        <dbReference type="ARBA" id="ARBA00023163"/>
    </source>
</evidence>
<evidence type="ECO:0000256" key="4">
    <source>
        <dbReference type="ARBA" id="ARBA00023125"/>
    </source>
</evidence>
<dbReference type="PANTHER" id="PTHR43214">
    <property type="entry name" value="TWO-COMPONENT RESPONSE REGULATOR"/>
    <property type="match status" value="1"/>
</dbReference>
<dbReference type="SMART" id="SM00421">
    <property type="entry name" value="HTH_LUXR"/>
    <property type="match status" value="1"/>
</dbReference>
<dbReference type="OrthoDB" id="9779069at2"/>
<evidence type="ECO:0000256" key="3">
    <source>
        <dbReference type="ARBA" id="ARBA00023015"/>
    </source>
</evidence>
<dbReference type="PROSITE" id="PS00622">
    <property type="entry name" value="HTH_LUXR_1"/>
    <property type="match status" value="1"/>
</dbReference>
<evidence type="ECO:0000256" key="1">
    <source>
        <dbReference type="ARBA" id="ARBA00018672"/>
    </source>
</evidence>
<keyword evidence="2 7" id="KW-0597">Phosphoprotein</keyword>
<keyword evidence="5" id="KW-0804">Transcription</keyword>
<dbReference type="InterPro" id="IPR000792">
    <property type="entry name" value="Tscrpt_reg_LuxR_C"/>
</dbReference>
<dbReference type="CDD" id="cd06170">
    <property type="entry name" value="LuxR_C_like"/>
    <property type="match status" value="1"/>
</dbReference>
<evidence type="ECO:0000313" key="11">
    <source>
        <dbReference type="Proteomes" id="UP000054623"/>
    </source>
</evidence>
<dbReference type="PROSITE" id="PS50110">
    <property type="entry name" value="RESPONSE_REGULATORY"/>
    <property type="match status" value="1"/>
</dbReference>
<evidence type="ECO:0000256" key="6">
    <source>
        <dbReference type="ARBA" id="ARBA00024867"/>
    </source>
</evidence>
<comment type="function">
    <text evidence="6">May play the central regulatory role in sporulation. It may be an element of the effector pathway responsible for the activation of sporulation genes in response to nutritional stress. Spo0A may act in concert with spo0H (a sigma factor) to control the expression of some genes that are critical to the sporulation process.</text>
</comment>
<feature type="domain" description="Response regulatory" evidence="9">
    <location>
        <begin position="6"/>
        <end position="122"/>
    </location>
</feature>
<reference evidence="10 11" key="1">
    <citation type="submission" date="2015-12" db="EMBL/GenBank/DDBJ databases">
        <title>Draft Genome Sequence of Desulfitobacterium hafniense Strain DH, a Sulfate-reducing Bacterium Isolated from Paddy Soils.</title>
        <authorList>
            <person name="Bao P."/>
            <person name="Zhang X."/>
            <person name="Li G."/>
        </authorList>
    </citation>
    <scope>NUCLEOTIDE SEQUENCE [LARGE SCALE GENOMIC DNA]</scope>
    <source>
        <strain evidence="10 11">DH</strain>
    </source>
</reference>
<feature type="modified residue" description="4-aspartylphosphate" evidence="7">
    <location>
        <position position="57"/>
    </location>
</feature>
<proteinExistence type="predicted"/>
<organism evidence="10 11">
    <name type="scientific">Desulfitobacterium hafniense</name>
    <name type="common">Desulfitobacterium frappieri</name>
    <dbReference type="NCBI Taxonomy" id="49338"/>
    <lineage>
        <taxon>Bacteria</taxon>
        <taxon>Bacillati</taxon>
        <taxon>Bacillota</taxon>
        <taxon>Clostridia</taxon>
        <taxon>Eubacteriales</taxon>
        <taxon>Desulfitobacteriaceae</taxon>
        <taxon>Desulfitobacterium</taxon>
    </lineage>
</organism>
<dbReference type="GO" id="GO:0003677">
    <property type="term" value="F:DNA binding"/>
    <property type="evidence" value="ECO:0007669"/>
    <property type="project" value="UniProtKB-KW"/>
</dbReference>
<evidence type="ECO:0000256" key="7">
    <source>
        <dbReference type="PROSITE-ProRule" id="PRU00169"/>
    </source>
</evidence>
<accession>A0A0W1JL01</accession>
<keyword evidence="3" id="KW-0805">Transcription regulation</keyword>
<dbReference type="InterPro" id="IPR039420">
    <property type="entry name" value="WalR-like"/>
</dbReference>
<dbReference type="Proteomes" id="UP000054623">
    <property type="component" value="Unassembled WGS sequence"/>
</dbReference>
<dbReference type="InterPro" id="IPR016032">
    <property type="entry name" value="Sig_transdc_resp-reg_C-effctor"/>
</dbReference>
<dbReference type="Pfam" id="PF00072">
    <property type="entry name" value="Response_reg"/>
    <property type="match status" value="1"/>
</dbReference>
<gene>
    <name evidence="10" type="ORF">AT727_19830</name>
</gene>
<dbReference type="SMART" id="SM00448">
    <property type="entry name" value="REC"/>
    <property type="match status" value="1"/>
</dbReference>
<dbReference type="RefSeq" id="WP_058491054.1">
    <property type="nucleotide sequence ID" value="NZ_LOCK01000015.1"/>
</dbReference>